<dbReference type="Proteomes" id="UP000011087">
    <property type="component" value="Unassembled WGS sequence"/>
</dbReference>
<dbReference type="InterPro" id="IPR027417">
    <property type="entry name" value="P-loop_NTPase"/>
</dbReference>
<evidence type="ECO:0000313" key="2">
    <source>
        <dbReference type="EMBL" id="EKX39088.1"/>
    </source>
</evidence>
<comment type="subcellular location">
    <subcellularLocation>
        <location evidence="1">Plastid</location>
        <location evidence="1">Chloroplast</location>
    </subcellularLocation>
</comment>
<keyword evidence="4" id="KW-1185">Reference proteome</keyword>
<organism evidence="2">
    <name type="scientific">Guillardia theta (strain CCMP2712)</name>
    <name type="common">Cryptophyte</name>
    <dbReference type="NCBI Taxonomy" id="905079"/>
    <lineage>
        <taxon>Eukaryota</taxon>
        <taxon>Cryptophyceae</taxon>
        <taxon>Pyrenomonadales</taxon>
        <taxon>Geminigeraceae</taxon>
        <taxon>Guillardia</taxon>
    </lineage>
</organism>
<protein>
    <submittedName>
        <fullName evidence="2 3">Uncharacterized protein</fullName>
    </submittedName>
</protein>
<proteinExistence type="predicted"/>
<evidence type="ECO:0000256" key="1">
    <source>
        <dbReference type="ARBA" id="ARBA00004229"/>
    </source>
</evidence>
<dbReference type="SUPFAM" id="SSF52540">
    <property type="entry name" value="P-loop containing nucleoside triphosphate hydrolases"/>
    <property type="match status" value="1"/>
</dbReference>
<reference evidence="2 4" key="1">
    <citation type="journal article" date="2012" name="Nature">
        <title>Algal genomes reveal evolutionary mosaicism and the fate of nucleomorphs.</title>
        <authorList>
            <consortium name="DOE Joint Genome Institute"/>
            <person name="Curtis B.A."/>
            <person name="Tanifuji G."/>
            <person name="Burki F."/>
            <person name="Gruber A."/>
            <person name="Irimia M."/>
            <person name="Maruyama S."/>
            <person name="Arias M.C."/>
            <person name="Ball S.G."/>
            <person name="Gile G.H."/>
            <person name="Hirakawa Y."/>
            <person name="Hopkins J.F."/>
            <person name="Kuo A."/>
            <person name="Rensing S.A."/>
            <person name="Schmutz J."/>
            <person name="Symeonidi A."/>
            <person name="Elias M."/>
            <person name="Eveleigh R.J."/>
            <person name="Herman E.K."/>
            <person name="Klute M.J."/>
            <person name="Nakayama T."/>
            <person name="Obornik M."/>
            <person name="Reyes-Prieto A."/>
            <person name="Armbrust E.V."/>
            <person name="Aves S.J."/>
            <person name="Beiko R.G."/>
            <person name="Coutinho P."/>
            <person name="Dacks J.B."/>
            <person name="Durnford D.G."/>
            <person name="Fast N.M."/>
            <person name="Green B.R."/>
            <person name="Grisdale C.J."/>
            <person name="Hempel F."/>
            <person name="Henrissat B."/>
            <person name="Hoppner M.P."/>
            <person name="Ishida K."/>
            <person name="Kim E."/>
            <person name="Koreny L."/>
            <person name="Kroth P.G."/>
            <person name="Liu Y."/>
            <person name="Malik S.B."/>
            <person name="Maier U.G."/>
            <person name="McRose D."/>
            <person name="Mock T."/>
            <person name="Neilson J.A."/>
            <person name="Onodera N.T."/>
            <person name="Poole A.M."/>
            <person name="Pritham E.J."/>
            <person name="Richards T.A."/>
            <person name="Rocap G."/>
            <person name="Roy S.W."/>
            <person name="Sarai C."/>
            <person name="Schaack S."/>
            <person name="Shirato S."/>
            <person name="Slamovits C.H."/>
            <person name="Spencer D.F."/>
            <person name="Suzuki S."/>
            <person name="Worden A.Z."/>
            <person name="Zauner S."/>
            <person name="Barry K."/>
            <person name="Bell C."/>
            <person name="Bharti A.K."/>
            <person name="Crow J.A."/>
            <person name="Grimwood J."/>
            <person name="Kramer R."/>
            <person name="Lindquist E."/>
            <person name="Lucas S."/>
            <person name="Salamov A."/>
            <person name="McFadden G.I."/>
            <person name="Lane C.E."/>
            <person name="Keeling P.J."/>
            <person name="Gray M.W."/>
            <person name="Grigoriev I.V."/>
            <person name="Archibald J.M."/>
        </authorList>
    </citation>
    <scope>NUCLEOTIDE SEQUENCE</scope>
    <source>
        <strain evidence="2 4">CCMP2712</strain>
    </source>
</reference>
<dbReference type="HOGENOM" id="CLU_380133_0_0_1"/>
<dbReference type="PaxDb" id="55529-EKX39088"/>
<accession>L1IS73</accession>
<dbReference type="EnsemblProtists" id="EKX39088">
    <property type="protein sequence ID" value="EKX39088"/>
    <property type="gene ID" value="GUITHDRAFT_143701"/>
</dbReference>
<reference evidence="3" key="3">
    <citation type="submission" date="2016-03" db="UniProtKB">
        <authorList>
            <consortium name="EnsemblProtists"/>
        </authorList>
    </citation>
    <scope>IDENTIFICATION</scope>
</reference>
<name>L1IS73_GUITC</name>
<dbReference type="GeneID" id="17295902"/>
<dbReference type="EMBL" id="JH993042">
    <property type="protein sequence ID" value="EKX39088.1"/>
    <property type="molecule type" value="Genomic_DNA"/>
</dbReference>
<dbReference type="eggNOG" id="ENOG502SDF6">
    <property type="taxonomic scope" value="Eukaryota"/>
</dbReference>
<dbReference type="OMA" id="THEMRTE"/>
<evidence type="ECO:0000313" key="4">
    <source>
        <dbReference type="Proteomes" id="UP000011087"/>
    </source>
</evidence>
<dbReference type="AlphaFoldDB" id="L1IS73"/>
<dbReference type="KEGG" id="gtt:GUITHDRAFT_143701"/>
<dbReference type="GO" id="GO:0009507">
    <property type="term" value="C:chloroplast"/>
    <property type="evidence" value="ECO:0007669"/>
    <property type="project" value="UniProtKB-SubCell"/>
</dbReference>
<dbReference type="RefSeq" id="XP_005826068.1">
    <property type="nucleotide sequence ID" value="XM_005826011.1"/>
</dbReference>
<gene>
    <name evidence="2" type="ORF">GUITHDRAFT_143701</name>
</gene>
<reference evidence="4" key="2">
    <citation type="submission" date="2012-11" db="EMBL/GenBank/DDBJ databases">
        <authorList>
            <person name="Kuo A."/>
            <person name="Curtis B.A."/>
            <person name="Tanifuji G."/>
            <person name="Burki F."/>
            <person name="Gruber A."/>
            <person name="Irimia M."/>
            <person name="Maruyama S."/>
            <person name="Arias M.C."/>
            <person name="Ball S.G."/>
            <person name="Gile G.H."/>
            <person name="Hirakawa Y."/>
            <person name="Hopkins J.F."/>
            <person name="Rensing S.A."/>
            <person name="Schmutz J."/>
            <person name="Symeonidi A."/>
            <person name="Elias M."/>
            <person name="Eveleigh R.J."/>
            <person name="Herman E.K."/>
            <person name="Klute M.J."/>
            <person name="Nakayama T."/>
            <person name="Obornik M."/>
            <person name="Reyes-Prieto A."/>
            <person name="Armbrust E.V."/>
            <person name="Aves S.J."/>
            <person name="Beiko R.G."/>
            <person name="Coutinho P."/>
            <person name="Dacks J.B."/>
            <person name="Durnford D.G."/>
            <person name="Fast N.M."/>
            <person name="Green B.R."/>
            <person name="Grisdale C."/>
            <person name="Hempe F."/>
            <person name="Henrissat B."/>
            <person name="Hoppner M.P."/>
            <person name="Ishida K.-I."/>
            <person name="Kim E."/>
            <person name="Koreny L."/>
            <person name="Kroth P.G."/>
            <person name="Liu Y."/>
            <person name="Malik S.-B."/>
            <person name="Maier U.G."/>
            <person name="McRose D."/>
            <person name="Mock T."/>
            <person name="Neilson J.A."/>
            <person name="Onodera N.T."/>
            <person name="Poole A.M."/>
            <person name="Pritham E.J."/>
            <person name="Richards T.A."/>
            <person name="Rocap G."/>
            <person name="Roy S.W."/>
            <person name="Sarai C."/>
            <person name="Schaack S."/>
            <person name="Shirato S."/>
            <person name="Slamovits C.H."/>
            <person name="Spencer D.F."/>
            <person name="Suzuki S."/>
            <person name="Worden A.Z."/>
            <person name="Zauner S."/>
            <person name="Barry K."/>
            <person name="Bell C."/>
            <person name="Bharti A.K."/>
            <person name="Crow J.A."/>
            <person name="Grimwood J."/>
            <person name="Kramer R."/>
            <person name="Lindquist E."/>
            <person name="Lucas S."/>
            <person name="Salamov A."/>
            <person name="McFadden G.I."/>
            <person name="Lane C.E."/>
            <person name="Keeling P.J."/>
            <person name="Gray M.W."/>
            <person name="Grigoriev I.V."/>
            <person name="Archibald J.M."/>
        </authorList>
    </citation>
    <scope>NUCLEOTIDE SEQUENCE</scope>
    <source>
        <strain evidence="4">CCMP2712</strain>
    </source>
</reference>
<evidence type="ECO:0000313" key="3">
    <source>
        <dbReference type="EnsemblProtists" id="EKX39088"/>
    </source>
</evidence>
<sequence>MGADDDFQLLLLAISDETLLKSMDLSVVSSANSLQKVKFLPAVKELSGVLQEAGLRPSLGFNVGSGELSFTCPVFCEDVAERSRLSVLVLTMLGLMPNQNALEEAFLQRQHDEAVSCVLGARKSSNLANLCLEVFAHKTNVGISQRKVCGRSRTIKIVVGSYQELSVGKVRRVYSYAPCYYDLSGWSDNETHARLREDTSCSFAEILLNAKTKLIEEMMEHFWLTMDSFPYVSSSELRVQLGEILSSYLSSGISDQSSGFLPSQQEAMSLFLCGSAGTGKSTLVQALSVSLQSTLNKFLDPERKVSIVKVPLNGLTPDSLRMILCVQGISDWSIERMLEQAIAKGGTAVLHLEEVPEEPKLQEDLYKCVSSMLEVMIRRYPKFGGNLIHAFTSNYPPADAIRAISKELVIVAPSGRKQEEHCLRMLERGLRRRSGIPHVSMKLSYELPAMLDMRPLFQWWTTLTFHISSSVEKLLAELGGSKRAAGLDGDLSSDSEGKAVEVRLLVYVGDGEEEDSLSEARAGEELGVSKGVPDAVVGRTERREVKFTVKSSDGFFFLHTQDVIVEHADREYKNAALIDMCSSGFLKPCVIVVKGGGKGKQLDFEAALLQQLRQQAGDGEDVAHTSVELRKESDKEQVNGHQSQIRGGLFKFIDDCNNPNRKSSRMCLVTCHVNEVGQYMLRELLETNGESRTHRYAIRKDRVMFLLLVDEESALQEMTLSRAHDIVQL</sequence>
<dbReference type="OrthoDB" id="46631at2759"/>